<evidence type="ECO:0000313" key="4">
    <source>
        <dbReference type="Proteomes" id="UP000503462"/>
    </source>
</evidence>
<organism evidence="3 4">
    <name type="scientific">Peltaster fructicola</name>
    <dbReference type="NCBI Taxonomy" id="286661"/>
    <lineage>
        <taxon>Eukaryota</taxon>
        <taxon>Fungi</taxon>
        <taxon>Dikarya</taxon>
        <taxon>Ascomycota</taxon>
        <taxon>Pezizomycotina</taxon>
        <taxon>Dothideomycetes</taxon>
        <taxon>Dothideomycetes incertae sedis</taxon>
        <taxon>Peltaster</taxon>
    </lineage>
</organism>
<dbReference type="InterPro" id="IPR029058">
    <property type="entry name" value="AB_hydrolase_fold"/>
</dbReference>
<keyword evidence="4" id="KW-1185">Reference proteome</keyword>
<evidence type="ECO:0000313" key="3">
    <source>
        <dbReference type="EMBL" id="QIX01483.1"/>
    </source>
</evidence>
<protein>
    <recommendedName>
        <fullName evidence="2">Phospholipase/carboxylesterase/thioesterase domain-containing protein</fullName>
    </recommendedName>
</protein>
<dbReference type="GO" id="GO:0052689">
    <property type="term" value="F:carboxylic ester hydrolase activity"/>
    <property type="evidence" value="ECO:0007669"/>
    <property type="project" value="TreeGrafter"/>
</dbReference>
<proteinExistence type="inferred from homology"/>
<dbReference type="Proteomes" id="UP000503462">
    <property type="component" value="Chromosome 5"/>
</dbReference>
<dbReference type="EMBL" id="CP051143">
    <property type="protein sequence ID" value="QIX01483.1"/>
    <property type="molecule type" value="Genomic_DNA"/>
</dbReference>
<dbReference type="GO" id="GO:0005737">
    <property type="term" value="C:cytoplasm"/>
    <property type="evidence" value="ECO:0007669"/>
    <property type="project" value="TreeGrafter"/>
</dbReference>
<evidence type="ECO:0000256" key="1">
    <source>
        <dbReference type="ARBA" id="ARBA00006499"/>
    </source>
</evidence>
<dbReference type="SUPFAM" id="SSF53474">
    <property type="entry name" value="alpha/beta-Hydrolases"/>
    <property type="match status" value="1"/>
</dbReference>
<dbReference type="GO" id="GO:0008474">
    <property type="term" value="F:palmitoyl-(protein) hydrolase activity"/>
    <property type="evidence" value="ECO:0007669"/>
    <property type="project" value="TreeGrafter"/>
</dbReference>
<dbReference type="Pfam" id="PF02230">
    <property type="entry name" value="Abhydrolase_2"/>
    <property type="match status" value="1"/>
</dbReference>
<dbReference type="OrthoDB" id="437457at2759"/>
<dbReference type="Gene3D" id="3.40.50.1820">
    <property type="entry name" value="alpha/beta hydrolase"/>
    <property type="match status" value="1"/>
</dbReference>
<gene>
    <name evidence="3" type="ORF">AMS68_007000</name>
</gene>
<dbReference type="AlphaFoldDB" id="A0A6H0Y3A1"/>
<comment type="similarity">
    <text evidence="1">Belongs to the AB hydrolase superfamily. AB hydrolase 2 family.</text>
</comment>
<sequence>MPGRLPVKEDFPPKLQVTIIPPPGRDAPTNILVLLHGLGDKKEAFERLGQQMRLPETACVCIDGPNRLLDLVGYHWGDDILFDSTTGGLDADAGLKKTTELLKQIVNDSLLGKCEYQLRDIVFLGYGQGGMASLSLALAIFLDASEARFGELGGVISIGAPLPTEATASLINKCKTPILVCAGNDQTSVNPSAVDKLQRNFEYVEISRYRRPGDTMPANRDEMTPVMRFMSRRLLSQKGVLPGSIELS</sequence>
<dbReference type="InterPro" id="IPR003140">
    <property type="entry name" value="PLipase/COase/thioEstase"/>
</dbReference>
<evidence type="ECO:0000259" key="2">
    <source>
        <dbReference type="Pfam" id="PF02230"/>
    </source>
</evidence>
<accession>A0A6H0Y3A1</accession>
<feature type="domain" description="Phospholipase/carboxylesterase/thioesterase" evidence="2">
    <location>
        <begin position="24"/>
        <end position="195"/>
    </location>
</feature>
<reference evidence="3 4" key="1">
    <citation type="journal article" date="2016" name="Sci. Rep.">
        <title>Peltaster fructicola genome reveals evolution from an invasive phytopathogen to an ectophytic parasite.</title>
        <authorList>
            <person name="Xu C."/>
            <person name="Chen H."/>
            <person name="Gleason M.L."/>
            <person name="Xu J.R."/>
            <person name="Liu H."/>
            <person name="Zhang R."/>
            <person name="Sun G."/>
        </authorList>
    </citation>
    <scope>NUCLEOTIDE SEQUENCE [LARGE SCALE GENOMIC DNA]</scope>
    <source>
        <strain evidence="3 4">LNHT1506</strain>
    </source>
</reference>
<dbReference type="PANTHER" id="PTHR10655">
    <property type="entry name" value="LYSOPHOSPHOLIPASE-RELATED"/>
    <property type="match status" value="1"/>
</dbReference>
<dbReference type="InterPro" id="IPR050565">
    <property type="entry name" value="LYPA1-2/EST-like"/>
</dbReference>
<name>A0A6H0Y3A1_9PEZI</name>
<dbReference type="PANTHER" id="PTHR10655:SF67">
    <property type="entry name" value="PHOSPHOLIPASE_CARBOXYLESTERASE SUPERFAMILY (AFU_ORTHOLOGUE AFUA_5G09340)"/>
    <property type="match status" value="1"/>
</dbReference>